<comment type="caution">
    <text evidence="3">The sequence shown here is derived from an EMBL/GenBank/DDBJ whole genome shotgun (WGS) entry which is preliminary data.</text>
</comment>
<dbReference type="PANTHER" id="PTHR47201">
    <property type="entry name" value="BNAC09G30780D PROTEIN"/>
    <property type="match status" value="1"/>
</dbReference>
<dbReference type="SMART" id="SM00320">
    <property type="entry name" value="WD40"/>
    <property type="match status" value="4"/>
</dbReference>
<proteinExistence type="predicted"/>
<dbReference type="PROSITE" id="PS50082">
    <property type="entry name" value="WD_REPEATS_2"/>
    <property type="match status" value="1"/>
</dbReference>
<feature type="repeat" description="WD" evidence="1">
    <location>
        <begin position="231"/>
        <end position="266"/>
    </location>
</feature>
<dbReference type="GO" id="GO:0080008">
    <property type="term" value="C:Cul4-RING E3 ubiquitin ligase complex"/>
    <property type="evidence" value="ECO:0007669"/>
    <property type="project" value="InterPro"/>
</dbReference>
<dbReference type="AlphaFoldDB" id="A0AAV3RHP8"/>
<feature type="domain" description="LRRK2 beta-propeller" evidence="2">
    <location>
        <begin position="110"/>
        <end position="268"/>
    </location>
</feature>
<dbReference type="InterPro" id="IPR036322">
    <property type="entry name" value="WD40_repeat_dom_sf"/>
</dbReference>
<protein>
    <recommendedName>
        <fullName evidence="2">LRRK2 beta-propeller domain-containing protein</fullName>
    </recommendedName>
</protein>
<dbReference type="InterPro" id="IPR046377">
    <property type="entry name" value="DHU1"/>
</dbReference>
<dbReference type="Gene3D" id="2.130.10.10">
    <property type="entry name" value="YVTN repeat-like/Quinoprotein amine dehydrogenase"/>
    <property type="match status" value="1"/>
</dbReference>
<evidence type="ECO:0000313" key="4">
    <source>
        <dbReference type="Proteomes" id="UP001454036"/>
    </source>
</evidence>
<evidence type="ECO:0000259" key="2">
    <source>
        <dbReference type="Pfam" id="PF23748"/>
    </source>
</evidence>
<sequence length="430" mass="48527">MADKDIAEAVFSNYYERLPNEHEHKDNVVGILRMREMGASGVYHDKASRKKHSSSYRKNQVYYSRSLSAAKFVSSAWPLLHPVSRVGNIDENGRNLHQPRQFEYHRFVSSLMAFGTLDGEVIVVNHENGNVLHHLPSSGETSVLGLCWFNTSSSKLLAGFDDGSLTLFDVDQVQPKVDGSHHSLSNAKFEKFEQLTSVHINSTDDQFLTTSYSKKVAIYDIGSGKRSSLFTHMHRDAINVAKFANHSPNLFVTSSFDRDVKMWDLRQKVTNPCYTASSSTGNVMVCFSPDDHYLLASAVDNEVKQLLAVDGRVHLDFNIAPAGNAYNYTRSYYMNGRDYIISGSSDEPMVRICCAQTGRQLKNICLEDWNSGSSIFVQSLRSDPFRQFHLAVLATYVRPSSKREIIKVNLLSSSDHKNEHSKCRRCEWEG</sequence>
<evidence type="ECO:0000256" key="1">
    <source>
        <dbReference type="PROSITE-ProRule" id="PRU00221"/>
    </source>
</evidence>
<dbReference type="InterPro" id="IPR015943">
    <property type="entry name" value="WD40/YVTN_repeat-like_dom_sf"/>
</dbReference>
<accession>A0AAV3RHP8</accession>
<evidence type="ECO:0000313" key="3">
    <source>
        <dbReference type="EMBL" id="GAA0174557.1"/>
    </source>
</evidence>
<dbReference type="InterPro" id="IPR001680">
    <property type="entry name" value="WD40_rpt"/>
</dbReference>
<dbReference type="GO" id="GO:0071493">
    <property type="term" value="P:cellular response to UV-B"/>
    <property type="evidence" value="ECO:0007669"/>
    <property type="project" value="InterPro"/>
</dbReference>
<dbReference type="Pfam" id="PF23748">
    <property type="entry name" value="Beta-prop_LRRK2"/>
    <property type="match status" value="1"/>
</dbReference>
<dbReference type="PROSITE" id="PS50294">
    <property type="entry name" value="WD_REPEATS_REGION"/>
    <property type="match status" value="1"/>
</dbReference>
<dbReference type="SUPFAM" id="SSF50978">
    <property type="entry name" value="WD40 repeat-like"/>
    <property type="match status" value="1"/>
</dbReference>
<gene>
    <name evidence="3" type="ORF">LIER_27926</name>
</gene>
<dbReference type="PANTHER" id="PTHR47201:SF3">
    <property type="entry name" value="U2A'_PHOSPHOPROTEIN 32 FAMILY A C-TERMINAL DOMAIN-CONTAINING PROTEIN"/>
    <property type="match status" value="1"/>
</dbReference>
<keyword evidence="4" id="KW-1185">Reference proteome</keyword>
<organism evidence="3 4">
    <name type="scientific">Lithospermum erythrorhizon</name>
    <name type="common">Purple gromwell</name>
    <name type="synonym">Lithospermum officinale var. erythrorhizon</name>
    <dbReference type="NCBI Taxonomy" id="34254"/>
    <lineage>
        <taxon>Eukaryota</taxon>
        <taxon>Viridiplantae</taxon>
        <taxon>Streptophyta</taxon>
        <taxon>Embryophyta</taxon>
        <taxon>Tracheophyta</taxon>
        <taxon>Spermatophyta</taxon>
        <taxon>Magnoliopsida</taxon>
        <taxon>eudicotyledons</taxon>
        <taxon>Gunneridae</taxon>
        <taxon>Pentapetalae</taxon>
        <taxon>asterids</taxon>
        <taxon>lamiids</taxon>
        <taxon>Boraginales</taxon>
        <taxon>Boraginaceae</taxon>
        <taxon>Boraginoideae</taxon>
        <taxon>Lithospermeae</taxon>
        <taxon>Lithospermum</taxon>
    </lineage>
</organism>
<name>A0AAV3RHP8_LITER</name>
<dbReference type="InterPro" id="IPR056602">
    <property type="entry name" value="Beta-prop_LRRK2"/>
</dbReference>
<reference evidence="3 4" key="1">
    <citation type="submission" date="2024-01" db="EMBL/GenBank/DDBJ databases">
        <title>The complete chloroplast genome sequence of Lithospermum erythrorhizon: insights into the phylogenetic relationship among Boraginaceae species and the maternal lineages of purple gromwells.</title>
        <authorList>
            <person name="Okada T."/>
            <person name="Watanabe K."/>
        </authorList>
    </citation>
    <scope>NUCLEOTIDE SEQUENCE [LARGE SCALE GENOMIC DNA]</scope>
</reference>
<dbReference type="EMBL" id="BAABME010009126">
    <property type="protein sequence ID" value="GAA0174557.1"/>
    <property type="molecule type" value="Genomic_DNA"/>
</dbReference>
<keyword evidence="1" id="KW-0853">WD repeat</keyword>
<dbReference type="Proteomes" id="UP001454036">
    <property type="component" value="Unassembled WGS sequence"/>
</dbReference>